<proteinExistence type="predicted"/>
<dbReference type="Proteomes" id="UP000464657">
    <property type="component" value="Chromosome"/>
</dbReference>
<dbReference type="EMBL" id="CP019288">
    <property type="protein sequence ID" value="QHI36899.1"/>
    <property type="molecule type" value="Genomic_DNA"/>
</dbReference>
<dbReference type="Gene3D" id="3.10.129.10">
    <property type="entry name" value="Hotdog Thioesterase"/>
    <property type="match status" value="1"/>
</dbReference>
<dbReference type="SUPFAM" id="SSF54637">
    <property type="entry name" value="Thioesterase/thiol ester dehydrase-isomerase"/>
    <property type="match status" value="1"/>
</dbReference>
<gene>
    <name evidence="2" type="ORF">IMCC3317_22690</name>
</gene>
<protein>
    <recommendedName>
        <fullName evidence="1">ApeI dehydratase-like domain-containing protein</fullName>
    </recommendedName>
</protein>
<reference evidence="2 3" key="1">
    <citation type="journal article" date="2013" name="Int. J. Syst. Evol. Microbiol.">
        <title>Kordia antarctica sp. nov., isolated from Antarctic seawater.</title>
        <authorList>
            <person name="Baek K."/>
            <person name="Choi A."/>
            <person name="Kang I."/>
            <person name="Lee K."/>
            <person name="Cho J.C."/>
        </authorList>
    </citation>
    <scope>NUCLEOTIDE SEQUENCE [LARGE SCALE GENOMIC DNA]</scope>
    <source>
        <strain evidence="2 3">IMCC3317</strain>
    </source>
</reference>
<organism evidence="2 3">
    <name type="scientific">Kordia antarctica</name>
    <dbReference type="NCBI Taxonomy" id="1218801"/>
    <lineage>
        <taxon>Bacteria</taxon>
        <taxon>Pseudomonadati</taxon>
        <taxon>Bacteroidota</taxon>
        <taxon>Flavobacteriia</taxon>
        <taxon>Flavobacteriales</taxon>
        <taxon>Flavobacteriaceae</taxon>
        <taxon>Kordia</taxon>
    </lineage>
</organism>
<evidence type="ECO:0000313" key="3">
    <source>
        <dbReference type="Proteomes" id="UP000464657"/>
    </source>
</evidence>
<sequence length="123" mass="14080">MLLENLYKITAQHTEKESSVTNLVFLESHHIYNGHFPNNPITPGVCLLQTAKELLEGYLNVNLRLHTLVDVKFLKLVIPNNSKELTYTITEKSHDNTNEKKVTVLIKDTSETYIKAIIIYSIL</sequence>
<keyword evidence="3" id="KW-1185">Reference proteome</keyword>
<accession>A0A7L4ZKD5</accession>
<name>A0A7L4ZKD5_9FLAO</name>
<dbReference type="Pfam" id="PF22818">
    <property type="entry name" value="ApeI-like"/>
    <property type="match status" value="1"/>
</dbReference>
<evidence type="ECO:0000259" key="1">
    <source>
        <dbReference type="Pfam" id="PF22818"/>
    </source>
</evidence>
<dbReference type="KEGG" id="kan:IMCC3317_22690"/>
<dbReference type="RefSeq" id="WP_160129568.1">
    <property type="nucleotide sequence ID" value="NZ_CP019288.1"/>
</dbReference>
<dbReference type="AlphaFoldDB" id="A0A7L4ZKD5"/>
<dbReference type="OrthoDB" id="9772788at2"/>
<dbReference type="InterPro" id="IPR054545">
    <property type="entry name" value="ApeI-like"/>
</dbReference>
<feature type="domain" description="ApeI dehydratase-like" evidence="1">
    <location>
        <begin position="14"/>
        <end position="94"/>
    </location>
</feature>
<dbReference type="InterPro" id="IPR029069">
    <property type="entry name" value="HotDog_dom_sf"/>
</dbReference>
<evidence type="ECO:0000313" key="2">
    <source>
        <dbReference type="EMBL" id="QHI36899.1"/>
    </source>
</evidence>